<dbReference type="AlphaFoldDB" id="A0A9P4Q4I9"/>
<comment type="caution">
    <text evidence="2">The sequence shown here is derived from an EMBL/GenBank/DDBJ whole genome shotgun (WGS) entry which is preliminary data.</text>
</comment>
<evidence type="ECO:0000313" key="3">
    <source>
        <dbReference type="Proteomes" id="UP000799441"/>
    </source>
</evidence>
<feature type="compositionally biased region" description="Basic and acidic residues" evidence="1">
    <location>
        <begin position="105"/>
        <end position="116"/>
    </location>
</feature>
<reference evidence="2" key="1">
    <citation type="journal article" date="2020" name="Stud. Mycol.">
        <title>101 Dothideomycetes genomes: a test case for predicting lifestyles and emergence of pathogens.</title>
        <authorList>
            <person name="Haridas S."/>
            <person name="Albert R."/>
            <person name="Binder M."/>
            <person name="Bloem J."/>
            <person name="Labutti K."/>
            <person name="Salamov A."/>
            <person name="Andreopoulos B."/>
            <person name="Baker S."/>
            <person name="Barry K."/>
            <person name="Bills G."/>
            <person name="Bluhm B."/>
            <person name="Cannon C."/>
            <person name="Castanera R."/>
            <person name="Culley D."/>
            <person name="Daum C."/>
            <person name="Ezra D."/>
            <person name="Gonzalez J."/>
            <person name="Henrissat B."/>
            <person name="Kuo A."/>
            <person name="Liang C."/>
            <person name="Lipzen A."/>
            <person name="Lutzoni F."/>
            <person name="Magnuson J."/>
            <person name="Mondo S."/>
            <person name="Nolan M."/>
            <person name="Ohm R."/>
            <person name="Pangilinan J."/>
            <person name="Park H.-J."/>
            <person name="Ramirez L."/>
            <person name="Alfaro M."/>
            <person name="Sun H."/>
            <person name="Tritt A."/>
            <person name="Yoshinaga Y."/>
            <person name="Zwiers L.-H."/>
            <person name="Turgeon B."/>
            <person name="Goodwin S."/>
            <person name="Spatafora J."/>
            <person name="Crous P."/>
            <person name="Grigoriev I."/>
        </authorList>
    </citation>
    <scope>NUCLEOTIDE SEQUENCE</scope>
    <source>
        <strain evidence="2">CBS 116435</strain>
    </source>
</reference>
<dbReference type="Proteomes" id="UP000799441">
    <property type="component" value="Unassembled WGS sequence"/>
</dbReference>
<evidence type="ECO:0000256" key="1">
    <source>
        <dbReference type="SAM" id="MobiDB-lite"/>
    </source>
</evidence>
<keyword evidence="3" id="KW-1185">Reference proteome</keyword>
<evidence type="ECO:0000313" key="2">
    <source>
        <dbReference type="EMBL" id="KAF2720453.1"/>
    </source>
</evidence>
<proteinExistence type="predicted"/>
<name>A0A9P4Q4I9_9PEZI</name>
<organism evidence="2 3">
    <name type="scientific">Polychaeton citri CBS 116435</name>
    <dbReference type="NCBI Taxonomy" id="1314669"/>
    <lineage>
        <taxon>Eukaryota</taxon>
        <taxon>Fungi</taxon>
        <taxon>Dikarya</taxon>
        <taxon>Ascomycota</taxon>
        <taxon>Pezizomycotina</taxon>
        <taxon>Dothideomycetes</taxon>
        <taxon>Dothideomycetidae</taxon>
        <taxon>Capnodiales</taxon>
        <taxon>Capnodiaceae</taxon>
        <taxon>Polychaeton</taxon>
    </lineage>
</organism>
<gene>
    <name evidence="2" type="ORF">K431DRAFT_91387</name>
</gene>
<dbReference type="EMBL" id="MU003799">
    <property type="protein sequence ID" value="KAF2720453.1"/>
    <property type="molecule type" value="Genomic_DNA"/>
</dbReference>
<feature type="region of interest" description="Disordered" evidence="1">
    <location>
        <begin position="88"/>
        <end position="116"/>
    </location>
</feature>
<accession>A0A9P4Q4I9</accession>
<protein>
    <submittedName>
        <fullName evidence="2">Uncharacterized protein</fullName>
    </submittedName>
</protein>
<sequence length="116" mass="12632">MLTEECCHHGRDHVVRYLGTVGNGTRYPLPTTHYRACVQQPQECRCVGVQVCTDVRICVCACMRVCVYACMRVWAWVLVQGASGRAAGRTAAAPPRPHLVPAYHPRGDKDHGGGAG</sequence>